<dbReference type="OrthoDB" id="278693at2"/>
<evidence type="ECO:0000313" key="2">
    <source>
        <dbReference type="Proteomes" id="UP000317155"/>
    </source>
</evidence>
<dbReference type="Proteomes" id="UP000317155">
    <property type="component" value="Unassembled WGS sequence"/>
</dbReference>
<dbReference type="InterPro" id="IPR012347">
    <property type="entry name" value="Ferritin-like"/>
</dbReference>
<keyword evidence="2" id="KW-1185">Reference proteome</keyword>
<dbReference type="SUPFAM" id="SSF47240">
    <property type="entry name" value="Ferritin-like"/>
    <property type="match status" value="1"/>
</dbReference>
<evidence type="ECO:0000313" key="1">
    <source>
        <dbReference type="EMBL" id="TRO81781.1"/>
    </source>
</evidence>
<protein>
    <recommendedName>
        <fullName evidence="3">DUF2383 domain-containing protein</fullName>
    </recommendedName>
</protein>
<dbReference type="EMBL" id="VJVV01000005">
    <property type="protein sequence ID" value="TRO81781.1"/>
    <property type="molecule type" value="Genomic_DNA"/>
</dbReference>
<name>A0A550JF01_9BACT</name>
<dbReference type="AlphaFoldDB" id="A0A550JF01"/>
<accession>A0A550JF01</accession>
<evidence type="ECO:0008006" key="3">
    <source>
        <dbReference type="Google" id="ProtNLM"/>
    </source>
</evidence>
<organism evidence="1 2">
    <name type="scientific">Trichloromonas acetexigens</name>
    <dbReference type="NCBI Taxonomy" id="38815"/>
    <lineage>
        <taxon>Bacteria</taxon>
        <taxon>Pseudomonadati</taxon>
        <taxon>Thermodesulfobacteriota</taxon>
        <taxon>Desulfuromonadia</taxon>
        <taxon>Desulfuromonadales</taxon>
        <taxon>Trichloromonadaceae</taxon>
        <taxon>Trichloromonas</taxon>
    </lineage>
</organism>
<comment type="caution">
    <text evidence="1">The sequence shown here is derived from an EMBL/GenBank/DDBJ whole genome shotgun (WGS) entry which is preliminary data.</text>
</comment>
<dbReference type="Gene3D" id="1.20.1260.10">
    <property type="match status" value="1"/>
</dbReference>
<reference evidence="1 2" key="1">
    <citation type="submission" date="2019-07" db="EMBL/GenBank/DDBJ databases">
        <title>Insights of Desulfuromonas acetexigens electromicrobiology.</title>
        <authorList>
            <person name="Katuri K."/>
            <person name="Sapireddy V."/>
            <person name="Shaw D.R."/>
            <person name="Saikaly P."/>
        </authorList>
    </citation>
    <scope>NUCLEOTIDE SEQUENCE [LARGE SCALE GENOMIC DNA]</scope>
    <source>
        <strain evidence="1 2">2873</strain>
    </source>
</reference>
<dbReference type="InterPro" id="IPR009078">
    <property type="entry name" value="Ferritin-like_SF"/>
</dbReference>
<dbReference type="RefSeq" id="WP_092057609.1">
    <property type="nucleotide sequence ID" value="NZ_FOJJ01000037.1"/>
</dbReference>
<proteinExistence type="predicted"/>
<gene>
    <name evidence="1" type="ORF">FL622_08230</name>
</gene>
<sequence>MRFEQTRDALLHVERFHRLAEQLYGELLEQADPRVVMLLDYLRRHEAKQADNLRGVIGDLTPRVLNSWFKYSHDQDILLPLDAARLQPPKDFDEAFDLAFRLDEKLLEFYQEMIEQSPSGEAREIFINLLGQEMKEKQKLMRGALGLLDL</sequence>